<accession>A0ABT4D4H8</accession>
<evidence type="ECO:0000256" key="1">
    <source>
        <dbReference type="SAM" id="Phobius"/>
    </source>
</evidence>
<name>A0ABT4D4H8_9CLOT</name>
<gene>
    <name evidence="2" type="ORF">OW729_01055</name>
</gene>
<proteinExistence type="predicted"/>
<comment type="caution">
    <text evidence="2">The sequence shown here is derived from an EMBL/GenBank/DDBJ whole genome shotgun (WGS) entry which is preliminary data.</text>
</comment>
<dbReference type="RefSeq" id="WP_268059542.1">
    <property type="nucleotide sequence ID" value="NZ_JAPQFJ010000001.1"/>
</dbReference>
<protein>
    <submittedName>
        <fullName evidence="2">Uncharacterized protein</fullName>
    </submittedName>
</protein>
<keyword evidence="1" id="KW-0472">Membrane</keyword>
<dbReference type="EMBL" id="JAPQFJ010000001">
    <property type="protein sequence ID" value="MCY6957185.1"/>
    <property type="molecule type" value="Genomic_DNA"/>
</dbReference>
<keyword evidence="1" id="KW-0812">Transmembrane</keyword>
<keyword evidence="1" id="KW-1133">Transmembrane helix</keyword>
<dbReference type="Proteomes" id="UP001144612">
    <property type="component" value="Unassembled WGS sequence"/>
</dbReference>
<sequence length="105" mass="12352">MFLSIFKKKIIKSIFFGFGYQPIECDNCKTKHYVDFTTRVFIALGIGIPLFIYPGSKRIIMAFGKYSILVGISWVVVFMGLVPFFARYHIKKWNKYNILVYDEFI</sequence>
<keyword evidence="3" id="KW-1185">Reference proteome</keyword>
<evidence type="ECO:0000313" key="3">
    <source>
        <dbReference type="Proteomes" id="UP001144612"/>
    </source>
</evidence>
<organism evidence="2 3">
    <name type="scientific">Clostridium brassicae</name>
    <dbReference type="NCBI Taxonomy" id="2999072"/>
    <lineage>
        <taxon>Bacteria</taxon>
        <taxon>Bacillati</taxon>
        <taxon>Bacillota</taxon>
        <taxon>Clostridia</taxon>
        <taxon>Eubacteriales</taxon>
        <taxon>Clostridiaceae</taxon>
        <taxon>Clostridium</taxon>
    </lineage>
</organism>
<evidence type="ECO:0000313" key="2">
    <source>
        <dbReference type="EMBL" id="MCY6957185.1"/>
    </source>
</evidence>
<feature type="transmembrane region" description="Helical" evidence="1">
    <location>
        <begin position="66"/>
        <end position="86"/>
    </location>
</feature>
<feature type="transmembrane region" description="Helical" evidence="1">
    <location>
        <begin position="36"/>
        <end position="54"/>
    </location>
</feature>
<reference evidence="2" key="1">
    <citation type="submission" date="2022-12" db="EMBL/GenBank/DDBJ databases">
        <title>Clostridium sp. nov., isolated from industrial wastewater.</title>
        <authorList>
            <person name="Jiayan W."/>
        </authorList>
    </citation>
    <scope>NUCLEOTIDE SEQUENCE</scope>
    <source>
        <strain evidence="2">ZC22-4</strain>
    </source>
</reference>